<proteinExistence type="inferred from homology"/>
<dbReference type="Proteomes" id="UP000054260">
    <property type="component" value="Unassembled WGS sequence"/>
</dbReference>
<evidence type="ECO:0000256" key="9">
    <source>
        <dbReference type="ARBA" id="ARBA00048552"/>
    </source>
</evidence>
<evidence type="ECO:0000256" key="1">
    <source>
        <dbReference type="ARBA" id="ARBA00006711"/>
    </source>
</evidence>
<protein>
    <recommendedName>
        <fullName evidence="3">DNA-directed RNA polymerase subunit omega</fullName>
        <ecNumber evidence="2">2.7.7.6</ecNumber>
    </recommendedName>
    <alternativeName>
        <fullName evidence="8">Transcriptase subunit omega</fullName>
    </alternativeName>
</protein>
<reference evidence="12" key="2">
    <citation type="journal article" date="2015" name="MBio">
        <title>Genome-Resolved Metagenomic Analysis Reveals Roles for Candidate Phyla and Other Microbial Community Members in Biogeochemical Transformations in Oil Reservoirs.</title>
        <authorList>
            <person name="Hu P."/>
            <person name="Tom L."/>
            <person name="Singh A."/>
            <person name="Thomas B.C."/>
            <person name="Baker B.J."/>
            <person name="Piceno Y.M."/>
            <person name="Andersen G.L."/>
            <person name="Banfield J.F."/>
        </authorList>
    </citation>
    <scope>NUCLEOTIDE SEQUENCE [LARGE SCALE GENOMIC DNA]</scope>
</reference>
<sequence length="77" mass="8805">MIVNYDLLLKRIRHKYAIPVAAAKRAEDLEDFGRPKLDPATVKAAGDKITIALKELEEGYIRIRNEEMLMILVPKVK</sequence>
<comment type="caution">
    <text evidence="11">The sequence shown here is derived from an EMBL/GenBank/DDBJ whole genome shotgun (WGS) entry which is preliminary data.</text>
</comment>
<evidence type="ECO:0000313" key="13">
    <source>
        <dbReference type="Proteomes" id="UP000264215"/>
    </source>
</evidence>
<dbReference type="GO" id="GO:0000428">
    <property type="term" value="C:DNA-directed RNA polymerase complex"/>
    <property type="evidence" value="ECO:0007669"/>
    <property type="project" value="UniProtKB-KW"/>
</dbReference>
<evidence type="ECO:0000256" key="5">
    <source>
        <dbReference type="ARBA" id="ARBA00022679"/>
    </source>
</evidence>
<evidence type="ECO:0000256" key="6">
    <source>
        <dbReference type="ARBA" id="ARBA00022695"/>
    </source>
</evidence>
<comment type="catalytic activity">
    <reaction evidence="9">
        <text>RNA(n) + a ribonucleoside 5'-triphosphate = RNA(n+1) + diphosphate</text>
        <dbReference type="Rhea" id="RHEA:21248"/>
        <dbReference type="Rhea" id="RHEA-COMP:14527"/>
        <dbReference type="Rhea" id="RHEA-COMP:17342"/>
        <dbReference type="ChEBI" id="CHEBI:33019"/>
        <dbReference type="ChEBI" id="CHEBI:61557"/>
        <dbReference type="ChEBI" id="CHEBI:140395"/>
        <dbReference type="EC" id="2.7.7.6"/>
    </reaction>
</comment>
<dbReference type="EMBL" id="LGGH01000092">
    <property type="protein sequence ID" value="KUK67552.1"/>
    <property type="molecule type" value="Genomic_DNA"/>
</dbReference>
<reference evidence="10 13" key="3">
    <citation type="journal article" date="2018" name="Nat. Biotechnol.">
        <title>A standardized bacterial taxonomy based on genome phylogeny substantially revises the tree of life.</title>
        <authorList>
            <person name="Parks D.H."/>
            <person name="Chuvochina M."/>
            <person name="Waite D.W."/>
            <person name="Rinke C."/>
            <person name="Skarshewski A."/>
            <person name="Chaumeil P.A."/>
            <person name="Hugenholtz P."/>
        </authorList>
    </citation>
    <scope>NUCLEOTIDE SEQUENCE [LARGE SCALE GENOMIC DNA]</scope>
    <source>
        <strain evidence="10">UBA9905</strain>
    </source>
</reference>
<evidence type="ECO:0000256" key="3">
    <source>
        <dbReference type="ARBA" id="ARBA00013725"/>
    </source>
</evidence>
<dbReference type="Pfam" id="PF01192">
    <property type="entry name" value="RNA_pol_Rpb6"/>
    <property type="match status" value="1"/>
</dbReference>
<dbReference type="SUPFAM" id="SSF63562">
    <property type="entry name" value="RPB6/omega subunit-like"/>
    <property type="match status" value="1"/>
</dbReference>
<evidence type="ECO:0000313" key="10">
    <source>
        <dbReference type="EMBL" id="HCO69982.1"/>
    </source>
</evidence>
<keyword evidence="7" id="KW-0804">Transcription</keyword>
<gene>
    <name evidence="10" type="ORF">DIT26_05275</name>
    <name evidence="11" type="ORF">XD86_0722</name>
</gene>
<accession>A0A117LU46</accession>
<dbReference type="InterPro" id="IPR036161">
    <property type="entry name" value="RPB6/omega-like_sf"/>
</dbReference>
<dbReference type="Proteomes" id="UP000264215">
    <property type="component" value="Unassembled WGS sequence"/>
</dbReference>
<dbReference type="PATRIC" id="fig|1236046.6.peg.852"/>
<dbReference type="SMART" id="SM01409">
    <property type="entry name" value="RNA_pol_Rpb6"/>
    <property type="match status" value="1"/>
</dbReference>
<dbReference type="EC" id="2.7.7.6" evidence="2"/>
<dbReference type="InterPro" id="IPR003716">
    <property type="entry name" value="DNA-dir_RNA_pol_omega"/>
</dbReference>
<evidence type="ECO:0000313" key="11">
    <source>
        <dbReference type="EMBL" id="KUK67552.1"/>
    </source>
</evidence>
<dbReference type="GO" id="GO:0003899">
    <property type="term" value="F:DNA-directed RNA polymerase activity"/>
    <property type="evidence" value="ECO:0007669"/>
    <property type="project" value="UniProtKB-EC"/>
</dbReference>
<evidence type="ECO:0000256" key="2">
    <source>
        <dbReference type="ARBA" id="ARBA00012418"/>
    </source>
</evidence>
<keyword evidence="6" id="KW-0548">Nucleotidyltransferase</keyword>
<dbReference type="GO" id="GO:0006351">
    <property type="term" value="P:DNA-templated transcription"/>
    <property type="evidence" value="ECO:0007669"/>
    <property type="project" value="InterPro"/>
</dbReference>
<dbReference type="InterPro" id="IPR006110">
    <property type="entry name" value="Pol_omega/Rpo6/RPB6"/>
</dbReference>
<dbReference type="AlphaFoldDB" id="A0A117LU46"/>
<name>A0A117LU46_9BACT</name>
<dbReference type="Gene3D" id="3.90.940.10">
    <property type="match status" value="1"/>
</dbReference>
<evidence type="ECO:0000313" key="12">
    <source>
        <dbReference type="Proteomes" id="UP000054260"/>
    </source>
</evidence>
<dbReference type="NCBIfam" id="TIGR00690">
    <property type="entry name" value="rpoZ"/>
    <property type="match status" value="1"/>
</dbReference>
<evidence type="ECO:0000256" key="4">
    <source>
        <dbReference type="ARBA" id="ARBA00022478"/>
    </source>
</evidence>
<evidence type="ECO:0000256" key="8">
    <source>
        <dbReference type="ARBA" id="ARBA00029924"/>
    </source>
</evidence>
<keyword evidence="5" id="KW-0808">Transferase</keyword>
<keyword evidence="4 11" id="KW-0240">DNA-directed RNA polymerase</keyword>
<comment type="similarity">
    <text evidence="1">Belongs to the RNA polymerase subunit omega family.</text>
</comment>
<reference evidence="11" key="1">
    <citation type="journal article" date="2015" name="MBio">
        <title>Genome-resolved metagenomic analysis reveals roles for candidate phyla and other microbial community members in biogeochemical transformations in oil reservoirs.</title>
        <authorList>
            <person name="Hu P."/>
            <person name="Tom L."/>
            <person name="Singh A."/>
            <person name="Thomas B.C."/>
            <person name="Baker B.J."/>
            <person name="Piceno Y.M."/>
            <person name="Andersen G.L."/>
            <person name="Banfield J.F."/>
        </authorList>
    </citation>
    <scope>NUCLEOTIDE SEQUENCE [LARGE SCALE GENOMIC DNA]</scope>
    <source>
        <strain evidence="11">46_47</strain>
    </source>
</reference>
<evidence type="ECO:0000256" key="7">
    <source>
        <dbReference type="ARBA" id="ARBA00023163"/>
    </source>
</evidence>
<dbReference type="GO" id="GO:0003677">
    <property type="term" value="F:DNA binding"/>
    <property type="evidence" value="ECO:0007669"/>
    <property type="project" value="InterPro"/>
</dbReference>
<dbReference type="EMBL" id="DQBS01000126">
    <property type="protein sequence ID" value="HCO69982.1"/>
    <property type="molecule type" value="Genomic_DNA"/>
</dbReference>
<organism evidence="11 12">
    <name type="scientific">Mesotoga infera</name>
    <dbReference type="NCBI Taxonomy" id="1236046"/>
    <lineage>
        <taxon>Bacteria</taxon>
        <taxon>Thermotogati</taxon>
        <taxon>Thermotogota</taxon>
        <taxon>Thermotogae</taxon>
        <taxon>Kosmotogales</taxon>
        <taxon>Kosmotogaceae</taxon>
        <taxon>Mesotoga</taxon>
    </lineage>
</organism>